<proteinExistence type="inferred from homology"/>
<accession>A0A327K4D6</accession>
<dbReference type="GO" id="GO:0032993">
    <property type="term" value="C:protein-DNA complex"/>
    <property type="evidence" value="ECO:0007669"/>
    <property type="project" value="TreeGrafter"/>
</dbReference>
<dbReference type="Proteomes" id="UP000248863">
    <property type="component" value="Unassembled WGS sequence"/>
</dbReference>
<sequence>MSMDLGDLRAFVAVAEEQHFGRAAERLGISLAQVSQRVRRLEETLKAELLFRTTRSVVVTRTGEELLAEGRVLLAQVARLEEQVRHLGSGKDGPLRLGAVGSVSQTLLPRMVGIVERAMPGVRLKITAGMFTSAQERALLDREIDLALLRLPMRAAGLAYRVVGRDPLVLVIAAGHRLAGRDQIRLEDLCDEPFVTFPEASGSVVRDAVLTQCAKAGFVPTGLVEVGDTGTMLGLVAAGLGVALVPRSAQGLAKDQLQSGIRFVDLGMTEYIDIALAWRAQSNSPLVRRALCALDEADLFIGATRYPESDA</sequence>
<dbReference type="InterPro" id="IPR036388">
    <property type="entry name" value="WH-like_DNA-bd_sf"/>
</dbReference>
<dbReference type="InterPro" id="IPR005119">
    <property type="entry name" value="LysR_subst-bd"/>
</dbReference>
<dbReference type="FunFam" id="1.10.10.10:FF:000001">
    <property type="entry name" value="LysR family transcriptional regulator"/>
    <property type="match status" value="1"/>
</dbReference>
<dbReference type="OrthoDB" id="9811588at2"/>
<comment type="caution">
    <text evidence="6">The sequence shown here is derived from an EMBL/GenBank/DDBJ whole genome shotgun (WGS) entry which is preliminary data.</text>
</comment>
<keyword evidence="4" id="KW-0804">Transcription</keyword>
<dbReference type="Gene3D" id="3.40.190.10">
    <property type="entry name" value="Periplasmic binding protein-like II"/>
    <property type="match status" value="2"/>
</dbReference>
<protein>
    <recommendedName>
        <fullName evidence="5">HTH lysR-type domain-containing protein</fullName>
    </recommendedName>
</protein>
<dbReference type="AlphaFoldDB" id="A0A327K4D6"/>
<dbReference type="RefSeq" id="WP_111359557.1">
    <property type="nucleotide sequence ID" value="NZ_NHSK01000213.1"/>
</dbReference>
<dbReference type="InterPro" id="IPR036390">
    <property type="entry name" value="WH_DNA-bd_sf"/>
</dbReference>
<dbReference type="Pfam" id="PF03466">
    <property type="entry name" value="LysR_substrate"/>
    <property type="match status" value="1"/>
</dbReference>
<evidence type="ECO:0000259" key="5">
    <source>
        <dbReference type="PROSITE" id="PS50931"/>
    </source>
</evidence>
<dbReference type="GO" id="GO:0003677">
    <property type="term" value="F:DNA binding"/>
    <property type="evidence" value="ECO:0007669"/>
    <property type="project" value="UniProtKB-KW"/>
</dbReference>
<dbReference type="PROSITE" id="PS50931">
    <property type="entry name" value="HTH_LYSR"/>
    <property type="match status" value="1"/>
</dbReference>
<evidence type="ECO:0000256" key="3">
    <source>
        <dbReference type="ARBA" id="ARBA00023125"/>
    </source>
</evidence>
<dbReference type="Pfam" id="PF00126">
    <property type="entry name" value="HTH_1"/>
    <property type="match status" value="1"/>
</dbReference>
<keyword evidence="7" id="KW-1185">Reference proteome</keyword>
<keyword evidence="2" id="KW-0805">Transcription regulation</keyword>
<gene>
    <name evidence="6" type="ORF">CH338_23770</name>
</gene>
<evidence type="ECO:0000256" key="1">
    <source>
        <dbReference type="ARBA" id="ARBA00009437"/>
    </source>
</evidence>
<dbReference type="CDD" id="cd08414">
    <property type="entry name" value="PBP2_LTTR_aromatics_like"/>
    <property type="match status" value="1"/>
</dbReference>
<feature type="domain" description="HTH lysR-type" evidence="5">
    <location>
        <begin position="3"/>
        <end position="60"/>
    </location>
</feature>
<name>A0A327K4D6_9BRAD</name>
<organism evidence="6 7">
    <name type="scientific">Rhodoplanes elegans</name>
    <dbReference type="NCBI Taxonomy" id="29408"/>
    <lineage>
        <taxon>Bacteria</taxon>
        <taxon>Pseudomonadati</taxon>
        <taxon>Pseudomonadota</taxon>
        <taxon>Alphaproteobacteria</taxon>
        <taxon>Hyphomicrobiales</taxon>
        <taxon>Nitrobacteraceae</taxon>
        <taxon>Rhodoplanes</taxon>
    </lineage>
</organism>
<dbReference type="SUPFAM" id="SSF53850">
    <property type="entry name" value="Periplasmic binding protein-like II"/>
    <property type="match status" value="1"/>
</dbReference>
<dbReference type="SUPFAM" id="SSF46785">
    <property type="entry name" value="Winged helix' DNA-binding domain"/>
    <property type="match status" value="1"/>
</dbReference>
<reference evidence="6 7" key="1">
    <citation type="submission" date="2017-07" db="EMBL/GenBank/DDBJ databases">
        <title>Draft Genome Sequences of Select Purple Nonsulfur Bacteria.</title>
        <authorList>
            <person name="Lasarre B."/>
            <person name="Mckinlay J.B."/>
        </authorList>
    </citation>
    <scope>NUCLEOTIDE SEQUENCE [LARGE SCALE GENOMIC DNA]</scope>
    <source>
        <strain evidence="6 7">DSM 11907</strain>
    </source>
</reference>
<evidence type="ECO:0000313" key="6">
    <source>
        <dbReference type="EMBL" id="RAI32683.1"/>
    </source>
</evidence>
<evidence type="ECO:0000256" key="4">
    <source>
        <dbReference type="ARBA" id="ARBA00023163"/>
    </source>
</evidence>
<dbReference type="GO" id="GO:0003700">
    <property type="term" value="F:DNA-binding transcription factor activity"/>
    <property type="evidence" value="ECO:0007669"/>
    <property type="project" value="InterPro"/>
</dbReference>
<dbReference type="PANTHER" id="PTHR30346">
    <property type="entry name" value="TRANSCRIPTIONAL DUAL REGULATOR HCAR-RELATED"/>
    <property type="match status" value="1"/>
</dbReference>
<dbReference type="PANTHER" id="PTHR30346:SF0">
    <property type="entry name" value="HCA OPERON TRANSCRIPTIONAL ACTIVATOR HCAR"/>
    <property type="match status" value="1"/>
</dbReference>
<comment type="similarity">
    <text evidence="1">Belongs to the LysR transcriptional regulatory family.</text>
</comment>
<dbReference type="InterPro" id="IPR000847">
    <property type="entry name" value="LysR_HTH_N"/>
</dbReference>
<keyword evidence="3" id="KW-0238">DNA-binding</keyword>
<evidence type="ECO:0000313" key="7">
    <source>
        <dbReference type="Proteomes" id="UP000248863"/>
    </source>
</evidence>
<dbReference type="Gene3D" id="1.10.10.10">
    <property type="entry name" value="Winged helix-like DNA-binding domain superfamily/Winged helix DNA-binding domain"/>
    <property type="match status" value="1"/>
</dbReference>
<dbReference type="EMBL" id="NPEU01000409">
    <property type="protein sequence ID" value="RAI32683.1"/>
    <property type="molecule type" value="Genomic_DNA"/>
</dbReference>
<evidence type="ECO:0000256" key="2">
    <source>
        <dbReference type="ARBA" id="ARBA00023015"/>
    </source>
</evidence>